<gene>
    <name evidence="2" type="ORF">ab3b_01955</name>
</gene>
<protein>
    <recommendedName>
        <fullName evidence="4">Lipoprotein</fullName>
    </recommendedName>
</protein>
<accession>A0A0D1K8V3</accession>
<keyword evidence="1" id="KW-0812">Transmembrane</keyword>
<dbReference type="AlphaFoldDB" id="A0A0D1K8V3"/>
<comment type="caution">
    <text evidence="2">The sequence shown here is derived from an EMBL/GenBank/DDBJ whole genome shotgun (WGS) entry which is preliminary data.</text>
</comment>
<dbReference type="Proteomes" id="UP000032289">
    <property type="component" value="Unassembled WGS sequence"/>
</dbReference>
<reference evidence="2 3" key="1">
    <citation type="journal article" date="2015" name="Microbiology (Mosc.)">
        <title>Genomics of the Weissella cibaria species with an examination of its metabolic traits.</title>
        <authorList>
            <person name="Lynch K.M."/>
            <person name="Lucid A."/>
            <person name="Arendt E.K."/>
            <person name="Sleator R.D."/>
            <person name="Lucey B."/>
            <person name="Coffey A."/>
        </authorList>
    </citation>
    <scope>NUCLEOTIDE SEQUENCE [LARGE SCALE GENOMIC DNA]</scope>
    <source>
        <strain evidence="2 3">AB3b</strain>
    </source>
</reference>
<dbReference type="PROSITE" id="PS51257">
    <property type="entry name" value="PROKAR_LIPOPROTEIN"/>
    <property type="match status" value="1"/>
</dbReference>
<evidence type="ECO:0000313" key="2">
    <source>
        <dbReference type="EMBL" id="KIU21479.1"/>
    </source>
</evidence>
<organism evidence="2 3">
    <name type="scientific">Weissella cibaria</name>
    <dbReference type="NCBI Taxonomy" id="137591"/>
    <lineage>
        <taxon>Bacteria</taxon>
        <taxon>Bacillati</taxon>
        <taxon>Bacillota</taxon>
        <taxon>Bacilli</taxon>
        <taxon>Lactobacillales</taxon>
        <taxon>Lactobacillaceae</taxon>
        <taxon>Weissella</taxon>
    </lineage>
</organism>
<dbReference type="RefSeq" id="WP_152619251.1">
    <property type="nucleotide sequence ID" value="NZ_JWHT01000048.1"/>
</dbReference>
<dbReference type="PATRIC" id="fig|137591.24.peg.1899"/>
<evidence type="ECO:0000256" key="1">
    <source>
        <dbReference type="SAM" id="Phobius"/>
    </source>
</evidence>
<proteinExistence type="predicted"/>
<evidence type="ECO:0000313" key="3">
    <source>
        <dbReference type="Proteomes" id="UP000032289"/>
    </source>
</evidence>
<evidence type="ECO:0008006" key="4">
    <source>
        <dbReference type="Google" id="ProtNLM"/>
    </source>
</evidence>
<sequence>MKMPKIPSTKWFYLITSGLSVVAIVMGCVFMLNGANHQTERKQQQVHLKQQQTQRKLSKFERERPLYSRTEERLDTFMSAYFNYDDQKAYNHRRQGAKKVVSPAVYDNRRLFKEDKYSKTRQLGLQSTFVKNQIVPTKITDQQLEATVYTTQELNFEDEEGQDTIKVFQVTYDGKTDKLVKIDQQGVYNIAVDSTETVD</sequence>
<keyword evidence="1" id="KW-1133">Transmembrane helix</keyword>
<keyword evidence="1" id="KW-0472">Membrane</keyword>
<name>A0A0D1K8V3_9LACO</name>
<dbReference type="EMBL" id="JWHT01000048">
    <property type="protein sequence ID" value="KIU21479.1"/>
    <property type="molecule type" value="Genomic_DNA"/>
</dbReference>
<feature type="transmembrane region" description="Helical" evidence="1">
    <location>
        <begin position="12"/>
        <end position="32"/>
    </location>
</feature>